<dbReference type="SUPFAM" id="SSF56672">
    <property type="entry name" value="DNA/RNA polymerases"/>
    <property type="match status" value="1"/>
</dbReference>
<sequence>MVAILEKGEFNTDFHPMVDFIAASPLRGTIDQTLFIKRNRGDFILVQVYVDDIIFGSSNPQLCKEFEALMNEKFQMSAMGKLNFFLGLQVLQKEDDIFLSQDKPDIMFAVCAYARHQVTAKECHLHAVKRIFRYLKGHPKLGRWYPKEYPFDLVAYSDSDYDGASQDLKSTTRGCQFFGRRLISWQCKKQTIVATLTTKAEYVVATNLLTKPFDAGRFQYLVDRNNGRGNQDSRYRRQQYNRRARIAQSSALPPVVDKPASPIGDDSQGEACPTNSGLEADQDRANIPKTSTLPSDSTPRVTSLAADEGSMQQKLDELMALYSSLQRKQSEMVSKEGLDEREEVAKRVSDDTKEMEIVLTSMDATRILTSGGVQVVPTVAEVATATVSIPTSSGVVSTASPTIPIAALIFTTATESTPYTRRKGKETMVESKTPKKKKISRDAEIVRIHAKEELHMLIDGLDRNNETVAKYLHEYNQFAAELPIEKRIELISDLVKYQDNYAKVLKYQTQQRKPLTKKEQREFYTSVLRNQHLDREDLNQLWELVKETLSIRPATSDKEMEI</sequence>
<dbReference type="InterPro" id="IPR000261">
    <property type="entry name" value="EH_dom"/>
</dbReference>
<dbReference type="PANTHER" id="PTHR11439:SF495">
    <property type="entry name" value="REVERSE TRANSCRIPTASE, RNA-DEPENDENT DNA POLYMERASE-RELATED"/>
    <property type="match status" value="1"/>
</dbReference>
<dbReference type="InterPro" id="IPR013103">
    <property type="entry name" value="RVT_2"/>
</dbReference>
<dbReference type="InterPro" id="IPR043502">
    <property type="entry name" value="DNA/RNA_pol_sf"/>
</dbReference>
<accession>A0A699GMS6</accession>
<feature type="domain" description="EH" evidence="2">
    <location>
        <begin position="493"/>
        <end position="562"/>
    </location>
</feature>
<comment type="caution">
    <text evidence="3">The sequence shown here is derived from an EMBL/GenBank/DDBJ whole genome shotgun (WGS) entry which is preliminary data.</text>
</comment>
<dbReference type="PANTHER" id="PTHR11439">
    <property type="entry name" value="GAG-POL-RELATED RETROTRANSPOSON"/>
    <property type="match status" value="1"/>
</dbReference>
<dbReference type="PROSITE" id="PS50031">
    <property type="entry name" value="EH"/>
    <property type="match status" value="1"/>
</dbReference>
<evidence type="ECO:0000313" key="3">
    <source>
        <dbReference type="EMBL" id="GEU29385.1"/>
    </source>
</evidence>
<dbReference type="AlphaFoldDB" id="A0A699GMS6"/>
<dbReference type="EMBL" id="BKCJ010000064">
    <property type="protein sequence ID" value="GEU29385.1"/>
    <property type="molecule type" value="Genomic_DNA"/>
</dbReference>
<feature type="region of interest" description="Disordered" evidence="1">
    <location>
        <begin position="246"/>
        <end position="309"/>
    </location>
</feature>
<organism evidence="3">
    <name type="scientific">Tanacetum cinerariifolium</name>
    <name type="common">Dalmatian daisy</name>
    <name type="synonym">Chrysanthemum cinerariifolium</name>
    <dbReference type="NCBI Taxonomy" id="118510"/>
    <lineage>
        <taxon>Eukaryota</taxon>
        <taxon>Viridiplantae</taxon>
        <taxon>Streptophyta</taxon>
        <taxon>Embryophyta</taxon>
        <taxon>Tracheophyta</taxon>
        <taxon>Spermatophyta</taxon>
        <taxon>Magnoliopsida</taxon>
        <taxon>eudicotyledons</taxon>
        <taxon>Gunneridae</taxon>
        <taxon>Pentapetalae</taxon>
        <taxon>asterids</taxon>
        <taxon>campanulids</taxon>
        <taxon>Asterales</taxon>
        <taxon>Asteraceae</taxon>
        <taxon>Asteroideae</taxon>
        <taxon>Anthemideae</taxon>
        <taxon>Anthemidinae</taxon>
        <taxon>Tanacetum</taxon>
    </lineage>
</organism>
<reference evidence="3" key="1">
    <citation type="journal article" date="2019" name="Sci. Rep.">
        <title>Draft genome of Tanacetum cinerariifolium, the natural source of mosquito coil.</title>
        <authorList>
            <person name="Yamashiro T."/>
            <person name="Shiraishi A."/>
            <person name="Satake H."/>
            <person name="Nakayama K."/>
        </authorList>
    </citation>
    <scope>NUCLEOTIDE SEQUENCE</scope>
</reference>
<name>A0A699GMS6_TANCI</name>
<proteinExistence type="predicted"/>
<evidence type="ECO:0000256" key="1">
    <source>
        <dbReference type="SAM" id="MobiDB-lite"/>
    </source>
</evidence>
<feature type="compositionally biased region" description="Polar residues" evidence="1">
    <location>
        <begin position="288"/>
        <end position="301"/>
    </location>
</feature>
<dbReference type="Pfam" id="PF07727">
    <property type="entry name" value="RVT_2"/>
    <property type="match status" value="1"/>
</dbReference>
<evidence type="ECO:0000259" key="2">
    <source>
        <dbReference type="PROSITE" id="PS50031"/>
    </source>
</evidence>
<gene>
    <name evidence="3" type="ORF">Tci_001363</name>
</gene>
<protein>
    <recommendedName>
        <fullName evidence="2">EH domain-containing protein</fullName>
    </recommendedName>
</protein>